<name>A0ABW3FMF8_9PSEU</name>
<evidence type="ECO:0000313" key="3">
    <source>
        <dbReference type="Proteomes" id="UP001597018"/>
    </source>
</evidence>
<comment type="caution">
    <text evidence="2">The sequence shown here is derived from an EMBL/GenBank/DDBJ whole genome shotgun (WGS) entry which is preliminary data.</text>
</comment>
<dbReference type="InterPro" id="IPR023210">
    <property type="entry name" value="NADP_OxRdtase_dom"/>
</dbReference>
<gene>
    <name evidence="2" type="ORF">ACFQ16_04350</name>
</gene>
<accession>A0ABW3FMF8</accession>
<evidence type="ECO:0000313" key="2">
    <source>
        <dbReference type="EMBL" id="MFD0918968.1"/>
    </source>
</evidence>
<dbReference type="RefSeq" id="WP_263250791.1">
    <property type="nucleotide sequence ID" value="NZ_BAABLT010000033.1"/>
</dbReference>
<sequence>MARLGTTDLDIYPICLGGNVFGWTADRDDSFAVLDAYTAAGGNFIDTADGYSAFAAGNSGGESETMLGEWLRARGNRDSVVLATKVGMWDRRPGLSAANIRAAADDSLRRLGTDHIDLYYAHQDDDSVPLEETLGAFDELVRAGKVRHIAASNYTAPRLAEALEISRREGLARYVALQPHYNLVERAGFEGELAGLCAREELAVLPYFALAKGFLTGKYRPGDDTSESPRAEGARAYLDERGVKVLAALDEIATLRGVPVASVALAWLLGQPTVAAPIASARTTDQLTALLTAAELRLSEDELRRLTEASA</sequence>
<dbReference type="SUPFAM" id="SSF51430">
    <property type="entry name" value="NAD(P)-linked oxidoreductase"/>
    <property type="match status" value="1"/>
</dbReference>
<reference evidence="3" key="1">
    <citation type="journal article" date="2019" name="Int. J. Syst. Evol. Microbiol.">
        <title>The Global Catalogue of Microorganisms (GCM) 10K type strain sequencing project: providing services to taxonomists for standard genome sequencing and annotation.</title>
        <authorList>
            <consortium name="The Broad Institute Genomics Platform"/>
            <consortium name="The Broad Institute Genome Sequencing Center for Infectious Disease"/>
            <person name="Wu L."/>
            <person name="Ma J."/>
        </authorList>
    </citation>
    <scope>NUCLEOTIDE SEQUENCE [LARGE SCALE GENOMIC DNA]</scope>
    <source>
        <strain evidence="3">CCUG 56401</strain>
    </source>
</reference>
<organism evidence="2 3">
    <name type="scientific">Saccharopolyspora rosea</name>
    <dbReference type="NCBI Taxonomy" id="524884"/>
    <lineage>
        <taxon>Bacteria</taxon>
        <taxon>Bacillati</taxon>
        <taxon>Actinomycetota</taxon>
        <taxon>Actinomycetes</taxon>
        <taxon>Pseudonocardiales</taxon>
        <taxon>Pseudonocardiaceae</taxon>
        <taxon>Saccharopolyspora</taxon>
    </lineage>
</organism>
<dbReference type="InterPro" id="IPR036812">
    <property type="entry name" value="NAD(P)_OxRdtase_dom_sf"/>
</dbReference>
<keyword evidence="3" id="KW-1185">Reference proteome</keyword>
<evidence type="ECO:0000259" key="1">
    <source>
        <dbReference type="Pfam" id="PF00248"/>
    </source>
</evidence>
<dbReference type="Pfam" id="PF00248">
    <property type="entry name" value="Aldo_ket_red"/>
    <property type="match status" value="1"/>
</dbReference>
<dbReference type="PANTHER" id="PTHR43364:SF6">
    <property type="entry name" value="OXIDOREDUCTASE-RELATED"/>
    <property type="match status" value="1"/>
</dbReference>
<proteinExistence type="predicted"/>
<feature type="domain" description="NADP-dependent oxidoreductase" evidence="1">
    <location>
        <begin position="13"/>
        <end position="309"/>
    </location>
</feature>
<dbReference type="Gene3D" id="3.20.20.100">
    <property type="entry name" value="NADP-dependent oxidoreductase domain"/>
    <property type="match status" value="1"/>
</dbReference>
<dbReference type="CDD" id="cd19081">
    <property type="entry name" value="AKR_AKR9C1"/>
    <property type="match status" value="1"/>
</dbReference>
<dbReference type="InterPro" id="IPR050523">
    <property type="entry name" value="AKR_Detox_Biosynth"/>
</dbReference>
<dbReference type="Proteomes" id="UP001597018">
    <property type="component" value="Unassembled WGS sequence"/>
</dbReference>
<protein>
    <submittedName>
        <fullName evidence="2">Aldo/keto reductase</fullName>
    </submittedName>
</protein>
<dbReference type="EMBL" id="JBHTIW010000002">
    <property type="protein sequence ID" value="MFD0918968.1"/>
    <property type="molecule type" value="Genomic_DNA"/>
</dbReference>
<dbReference type="PANTHER" id="PTHR43364">
    <property type="entry name" value="NADH-SPECIFIC METHYLGLYOXAL REDUCTASE-RELATED"/>
    <property type="match status" value="1"/>
</dbReference>